<reference evidence="1 2" key="1">
    <citation type="journal article" date="2023" name="Plants (Basel)">
        <title>Bridging the Gap: Combining Genomics and Transcriptomics Approaches to Understand Stylosanthes scabra, an Orphan Legume from the Brazilian Caatinga.</title>
        <authorList>
            <person name="Ferreira-Neto J.R.C."/>
            <person name="da Silva M.D."/>
            <person name="Binneck E."/>
            <person name="de Melo N.F."/>
            <person name="da Silva R.H."/>
            <person name="de Melo A.L.T.M."/>
            <person name="Pandolfi V."/>
            <person name="Bustamante F.O."/>
            <person name="Brasileiro-Vidal A.C."/>
            <person name="Benko-Iseppon A.M."/>
        </authorList>
    </citation>
    <scope>NUCLEOTIDE SEQUENCE [LARGE SCALE GENOMIC DNA]</scope>
    <source>
        <tissue evidence="1">Leaves</tissue>
    </source>
</reference>
<feature type="non-terminal residue" evidence="1">
    <location>
        <position position="85"/>
    </location>
</feature>
<protein>
    <submittedName>
        <fullName evidence="1">Uncharacterized protein</fullName>
    </submittedName>
</protein>
<sequence length="85" mass="9975">MPGEWDLDNVLLNWGRNEPDWALLDPTNDHLQQKSRLDITFPLHRAPCNFQSWGRRWISVASGMEIKRGHHSNSLTYTVSDLRLY</sequence>
<accession>A0ABU6VHK2</accession>
<dbReference type="Proteomes" id="UP001341840">
    <property type="component" value="Unassembled WGS sequence"/>
</dbReference>
<keyword evidence="2" id="KW-1185">Reference proteome</keyword>
<name>A0ABU6VHK2_9FABA</name>
<comment type="caution">
    <text evidence="1">The sequence shown here is derived from an EMBL/GenBank/DDBJ whole genome shotgun (WGS) entry which is preliminary data.</text>
</comment>
<proteinExistence type="predicted"/>
<gene>
    <name evidence="1" type="ORF">PIB30_055242</name>
</gene>
<evidence type="ECO:0000313" key="2">
    <source>
        <dbReference type="Proteomes" id="UP001341840"/>
    </source>
</evidence>
<organism evidence="1 2">
    <name type="scientific">Stylosanthes scabra</name>
    <dbReference type="NCBI Taxonomy" id="79078"/>
    <lineage>
        <taxon>Eukaryota</taxon>
        <taxon>Viridiplantae</taxon>
        <taxon>Streptophyta</taxon>
        <taxon>Embryophyta</taxon>
        <taxon>Tracheophyta</taxon>
        <taxon>Spermatophyta</taxon>
        <taxon>Magnoliopsida</taxon>
        <taxon>eudicotyledons</taxon>
        <taxon>Gunneridae</taxon>
        <taxon>Pentapetalae</taxon>
        <taxon>rosids</taxon>
        <taxon>fabids</taxon>
        <taxon>Fabales</taxon>
        <taxon>Fabaceae</taxon>
        <taxon>Papilionoideae</taxon>
        <taxon>50 kb inversion clade</taxon>
        <taxon>dalbergioids sensu lato</taxon>
        <taxon>Dalbergieae</taxon>
        <taxon>Pterocarpus clade</taxon>
        <taxon>Stylosanthes</taxon>
    </lineage>
</organism>
<dbReference type="EMBL" id="JASCZI010151463">
    <property type="protein sequence ID" value="MED6172999.1"/>
    <property type="molecule type" value="Genomic_DNA"/>
</dbReference>
<evidence type="ECO:0000313" key="1">
    <source>
        <dbReference type="EMBL" id="MED6172999.1"/>
    </source>
</evidence>